<evidence type="ECO:0000313" key="12">
    <source>
        <dbReference type="Proteomes" id="UP001469365"/>
    </source>
</evidence>
<evidence type="ECO:0000256" key="3">
    <source>
        <dbReference type="ARBA" id="ARBA00022679"/>
    </source>
</evidence>
<evidence type="ECO:0000256" key="1">
    <source>
        <dbReference type="ARBA" id="ARBA00010443"/>
    </source>
</evidence>
<dbReference type="Proteomes" id="UP001469365">
    <property type="component" value="Unassembled WGS sequence"/>
</dbReference>
<evidence type="ECO:0000256" key="4">
    <source>
        <dbReference type="ARBA" id="ARBA00022695"/>
    </source>
</evidence>
<dbReference type="InterPro" id="IPR029044">
    <property type="entry name" value="Nucleotide-diphossugar_trans"/>
</dbReference>
<dbReference type="Pfam" id="PF24894">
    <property type="entry name" value="Hexapep_GlmU"/>
    <property type="match status" value="1"/>
</dbReference>
<dbReference type="InterPro" id="IPR056818">
    <property type="entry name" value="GlmU/GlgC-like_hexapep"/>
</dbReference>
<keyword evidence="12" id="KW-1185">Reference proteome</keyword>
<protein>
    <submittedName>
        <fullName evidence="11">Sugar phosphate nucleotidyltransferase</fullName>
    </submittedName>
</protein>
<dbReference type="EMBL" id="JBBPCC010000017">
    <property type="protein sequence ID" value="MEK8130931.1"/>
    <property type="molecule type" value="Genomic_DNA"/>
</dbReference>
<dbReference type="SUPFAM" id="SSF53448">
    <property type="entry name" value="Nucleotide-diphospho-sugar transferases"/>
    <property type="match status" value="1"/>
</dbReference>
<evidence type="ECO:0000256" key="8">
    <source>
        <dbReference type="ARBA" id="ARBA00023277"/>
    </source>
</evidence>
<feature type="domain" description="Glucose-1-phosphate adenylyltransferase/Bifunctional protein GlmU-like C-terminal hexapeptide" evidence="10">
    <location>
        <begin position="277"/>
        <end position="346"/>
    </location>
</feature>
<dbReference type="PROSITE" id="PS00810">
    <property type="entry name" value="ADP_GLC_PYROPHOSPH_3"/>
    <property type="match status" value="1"/>
</dbReference>
<name>A0ABU9DPZ0_9BACL</name>
<dbReference type="InterPro" id="IPR005835">
    <property type="entry name" value="NTP_transferase_dom"/>
</dbReference>
<evidence type="ECO:0000259" key="10">
    <source>
        <dbReference type="Pfam" id="PF24894"/>
    </source>
</evidence>
<accession>A0ABU9DPZ0</accession>
<dbReference type="Gene3D" id="3.90.550.10">
    <property type="entry name" value="Spore Coat Polysaccharide Biosynthesis Protein SpsA, Chain A"/>
    <property type="match status" value="1"/>
</dbReference>
<sequence>MLLAGGEGRRLGVLTRSKAKPAVHFGGEYRIIDFALSNCANSGIPAVGVVTQYQAASLHRHIGGGRSWTSRITLLPPRSGEYEGTADAVYKNFTYLREQNPEDVLVLSGDHIYQMDYRELLKRHRDSGADATIAVTPVAWEEAHRFGIMRTDADGQVVEFTEKPSTPASNLASMGIYVFKWSYLKRMLEQDAASIQSSHDFGKDVIPAMLAAGDRLQTYAYKGYWRDVGTVESLWEAHMDLVGEQPKFRCHTQTWPMPGHTSSPVPVMGKRIPGEARLHQALVASEAAVFGQVERSVVSQGAFVGHGSVLRNCVVMPTARIGSNVFIRNAIIGEGAVIEDGATVGSLSGSAIEVVGDGERVARKADKMSKIYLPVGQFQLEHIR</sequence>
<dbReference type="InterPro" id="IPR005836">
    <property type="entry name" value="ADP_Glu_pyroP_CS"/>
</dbReference>
<reference evidence="11 12" key="1">
    <citation type="submission" date="2024-04" db="EMBL/GenBank/DDBJ databases">
        <title>draft genome sequnece of Paenibacillus filicis.</title>
        <authorList>
            <person name="Kim D.-U."/>
        </authorList>
    </citation>
    <scope>NUCLEOTIDE SEQUENCE [LARGE SCALE GENOMIC DNA]</scope>
    <source>
        <strain evidence="11 12">KACC14197</strain>
    </source>
</reference>
<dbReference type="CDD" id="cd02508">
    <property type="entry name" value="ADP_Glucose_PP"/>
    <property type="match status" value="1"/>
</dbReference>
<comment type="caution">
    <text evidence="11">The sequence shown here is derived from an EMBL/GenBank/DDBJ whole genome shotgun (WGS) entry which is preliminary data.</text>
</comment>
<keyword evidence="6" id="KW-0067">ATP-binding</keyword>
<proteinExistence type="inferred from homology"/>
<feature type="domain" description="Nucleotidyl transferase" evidence="9">
    <location>
        <begin position="1"/>
        <end position="241"/>
    </location>
</feature>
<organism evidence="11 12">
    <name type="scientific">Paenibacillus filicis</name>
    <dbReference type="NCBI Taxonomy" id="669464"/>
    <lineage>
        <taxon>Bacteria</taxon>
        <taxon>Bacillati</taxon>
        <taxon>Bacillota</taxon>
        <taxon>Bacilli</taxon>
        <taxon>Bacillales</taxon>
        <taxon>Paenibacillaceae</taxon>
        <taxon>Paenibacillus</taxon>
    </lineage>
</organism>
<keyword evidence="5" id="KW-0547">Nucleotide-binding</keyword>
<dbReference type="PANTHER" id="PTHR43523">
    <property type="entry name" value="GLUCOSE-1-PHOSPHATE ADENYLYLTRANSFERASE-RELATED"/>
    <property type="match status" value="1"/>
</dbReference>
<keyword evidence="3" id="KW-0808">Transferase</keyword>
<evidence type="ECO:0000259" key="9">
    <source>
        <dbReference type="Pfam" id="PF00483"/>
    </source>
</evidence>
<gene>
    <name evidence="11" type="ORF">WMW72_23780</name>
</gene>
<keyword evidence="2" id="KW-0321">Glycogen metabolism</keyword>
<dbReference type="Pfam" id="PF00483">
    <property type="entry name" value="NTP_transferase"/>
    <property type="match status" value="1"/>
</dbReference>
<evidence type="ECO:0000256" key="2">
    <source>
        <dbReference type="ARBA" id="ARBA00022600"/>
    </source>
</evidence>
<dbReference type="SUPFAM" id="SSF51161">
    <property type="entry name" value="Trimeric LpxA-like enzymes"/>
    <property type="match status" value="1"/>
</dbReference>
<dbReference type="PANTHER" id="PTHR43523:SF2">
    <property type="entry name" value="GLUCOSE-1-PHOSPHATE ADENYLYLTRANSFERASE"/>
    <property type="match status" value="1"/>
</dbReference>
<keyword evidence="8" id="KW-0119">Carbohydrate metabolism</keyword>
<dbReference type="Gene3D" id="2.160.10.10">
    <property type="entry name" value="Hexapeptide repeat proteins"/>
    <property type="match status" value="1"/>
</dbReference>
<evidence type="ECO:0000256" key="6">
    <source>
        <dbReference type="ARBA" id="ARBA00022840"/>
    </source>
</evidence>
<keyword evidence="4" id="KW-0548">Nucleotidyltransferase</keyword>
<dbReference type="InterPro" id="IPR011004">
    <property type="entry name" value="Trimer_LpxA-like_sf"/>
</dbReference>
<evidence type="ECO:0000256" key="5">
    <source>
        <dbReference type="ARBA" id="ARBA00022741"/>
    </source>
</evidence>
<evidence type="ECO:0000256" key="7">
    <source>
        <dbReference type="ARBA" id="ARBA00023056"/>
    </source>
</evidence>
<dbReference type="InterPro" id="IPR011831">
    <property type="entry name" value="ADP-Glc_PPase"/>
</dbReference>
<comment type="similarity">
    <text evidence="1">Belongs to the bacterial/plant glucose-1-phosphate adenylyltransferase family.</text>
</comment>
<evidence type="ECO:0000313" key="11">
    <source>
        <dbReference type="EMBL" id="MEK8130931.1"/>
    </source>
</evidence>
<keyword evidence="7" id="KW-0320">Glycogen biosynthesis</keyword>